<dbReference type="Proteomes" id="UP001354709">
    <property type="component" value="Unassembled WGS sequence"/>
</dbReference>
<evidence type="ECO:0008006" key="3">
    <source>
        <dbReference type="Google" id="ProtNLM"/>
    </source>
</evidence>
<name>A0ABU7Q6I4_9ACTN</name>
<dbReference type="EMBL" id="JAZBJO010000022">
    <property type="protein sequence ID" value="MEE4595969.1"/>
    <property type="molecule type" value="Genomic_DNA"/>
</dbReference>
<organism evidence="1 2">
    <name type="scientific">Streptomyces asiaticus subsp. ignotus</name>
    <dbReference type="NCBI Taxonomy" id="3098222"/>
    <lineage>
        <taxon>Bacteria</taxon>
        <taxon>Bacillati</taxon>
        <taxon>Actinomycetota</taxon>
        <taxon>Actinomycetes</taxon>
        <taxon>Kitasatosporales</taxon>
        <taxon>Streptomycetaceae</taxon>
        <taxon>Streptomyces</taxon>
        <taxon>Streptomyces violaceusniger group</taxon>
    </lineage>
</organism>
<sequence>MLHASGPADARLIDCEFAGFTHALTDAVCLYVPGPAWLTVGDPTTTGRADQYRHALALGIPEAEDDQRYGDGLAAACVSWALVRLQRFPLLDARPPGDPGDHSRLQLIATLEAAAHTSQTHQALPHLTAWIRRIAAVPRRRWSDADQDFTDPAGFPPYRARL</sequence>
<gene>
    <name evidence="1" type="ORF">V2J94_29425</name>
</gene>
<comment type="caution">
    <text evidence="1">The sequence shown here is derived from an EMBL/GenBank/DDBJ whole genome shotgun (WGS) entry which is preliminary data.</text>
</comment>
<dbReference type="RefSeq" id="WP_330812368.1">
    <property type="nucleotide sequence ID" value="NZ_JAZBJO010000022.1"/>
</dbReference>
<evidence type="ECO:0000313" key="1">
    <source>
        <dbReference type="EMBL" id="MEE4595969.1"/>
    </source>
</evidence>
<proteinExistence type="predicted"/>
<accession>A0ABU7Q6I4</accession>
<evidence type="ECO:0000313" key="2">
    <source>
        <dbReference type="Proteomes" id="UP001354709"/>
    </source>
</evidence>
<reference evidence="1 2" key="1">
    <citation type="submission" date="2023-11" db="EMBL/GenBank/DDBJ databases">
        <title>30 novel species of actinomycetes from the DSMZ collection.</title>
        <authorList>
            <person name="Nouioui I."/>
        </authorList>
    </citation>
    <scope>NUCLEOTIDE SEQUENCE [LARGE SCALE GENOMIC DNA]</scope>
    <source>
        <strain evidence="1 2">DSM 41524</strain>
    </source>
</reference>
<protein>
    <recommendedName>
        <fullName evidence="3">Aminoglycoside phosphotransferase</fullName>
    </recommendedName>
</protein>
<keyword evidence="2" id="KW-1185">Reference proteome</keyword>